<sequence>MAGNFIIEAWTELGIAIVFILLRLYFRFSQVGLRGMTLDDFLMLFAGALYAVETAAAHVIVAVWLGMGNNNFTPEQRAALEPGSQTWQYAVYGSKGHIVGWFMYTGLIWTLKACWTIYYSRMTDGVQKMDIRIKVAWFLNGTTYIAAVSMILFKCWPLHRQWQINPDPGNNCYPGASKLSVSFITSINTITDMYLMAIPLPIIYRAKLDIKKKISLIILFSGGWIVIIFGLLRCITLVSVGPTEPSESGQWSVRESFVAVLVSNTPMVFPLLKRWAGIASSHSASGSYPLHEYDKSDGSKLKSIGSTTMRSRGRKKSRGGFVHPLSIPNDTAWGSDEAIVGAEQSGKAGKGSEAVVQEGEERFASGRGSKSGRGVGSGSAGPGNIVMTREWQVSDA</sequence>
<dbReference type="EMBL" id="ML979137">
    <property type="protein sequence ID" value="KAF1914655.1"/>
    <property type="molecule type" value="Genomic_DNA"/>
</dbReference>
<feature type="transmembrane region" description="Helical" evidence="7">
    <location>
        <begin position="6"/>
        <end position="26"/>
    </location>
</feature>
<evidence type="ECO:0000313" key="10">
    <source>
        <dbReference type="Proteomes" id="UP000800096"/>
    </source>
</evidence>
<protein>
    <recommendedName>
        <fullName evidence="8">Rhodopsin domain-containing protein</fullName>
    </recommendedName>
</protein>
<reference evidence="9" key="1">
    <citation type="journal article" date="2020" name="Stud. Mycol.">
        <title>101 Dothideomycetes genomes: a test case for predicting lifestyles and emergence of pathogens.</title>
        <authorList>
            <person name="Haridas S."/>
            <person name="Albert R."/>
            <person name="Binder M."/>
            <person name="Bloem J."/>
            <person name="Labutti K."/>
            <person name="Salamov A."/>
            <person name="Andreopoulos B."/>
            <person name="Baker S."/>
            <person name="Barry K."/>
            <person name="Bills G."/>
            <person name="Bluhm B."/>
            <person name="Cannon C."/>
            <person name="Castanera R."/>
            <person name="Culley D."/>
            <person name="Daum C."/>
            <person name="Ezra D."/>
            <person name="Gonzalez J."/>
            <person name="Henrissat B."/>
            <person name="Kuo A."/>
            <person name="Liang C."/>
            <person name="Lipzen A."/>
            <person name="Lutzoni F."/>
            <person name="Magnuson J."/>
            <person name="Mondo S."/>
            <person name="Nolan M."/>
            <person name="Ohm R."/>
            <person name="Pangilinan J."/>
            <person name="Park H.-J."/>
            <person name="Ramirez L."/>
            <person name="Alfaro M."/>
            <person name="Sun H."/>
            <person name="Tritt A."/>
            <person name="Yoshinaga Y."/>
            <person name="Zwiers L.-H."/>
            <person name="Turgeon B."/>
            <person name="Goodwin S."/>
            <person name="Spatafora J."/>
            <person name="Crous P."/>
            <person name="Grigoriev I."/>
        </authorList>
    </citation>
    <scope>NUCLEOTIDE SEQUENCE</scope>
    <source>
        <strain evidence="9">HMLAC05119</strain>
    </source>
</reference>
<dbReference type="PANTHER" id="PTHR33048:SF2">
    <property type="entry name" value="SRPK"/>
    <property type="match status" value="1"/>
</dbReference>
<organism evidence="9 10">
    <name type="scientific">Ampelomyces quisqualis</name>
    <name type="common">Powdery mildew agent</name>
    <dbReference type="NCBI Taxonomy" id="50730"/>
    <lineage>
        <taxon>Eukaryota</taxon>
        <taxon>Fungi</taxon>
        <taxon>Dikarya</taxon>
        <taxon>Ascomycota</taxon>
        <taxon>Pezizomycotina</taxon>
        <taxon>Dothideomycetes</taxon>
        <taxon>Pleosporomycetidae</taxon>
        <taxon>Pleosporales</taxon>
        <taxon>Pleosporineae</taxon>
        <taxon>Phaeosphaeriaceae</taxon>
        <taxon>Ampelomyces</taxon>
    </lineage>
</organism>
<evidence type="ECO:0000256" key="5">
    <source>
        <dbReference type="ARBA" id="ARBA00038359"/>
    </source>
</evidence>
<keyword evidence="4 7" id="KW-0472">Membrane</keyword>
<evidence type="ECO:0000313" key="9">
    <source>
        <dbReference type="EMBL" id="KAF1914655.1"/>
    </source>
</evidence>
<keyword evidence="2 7" id="KW-0812">Transmembrane</keyword>
<gene>
    <name evidence="9" type="ORF">BDU57DRAFT_478958</name>
</gene>
<dbReference type="Pfam" id="PF20684">
    <property type="entry name" value="Fung_rhodopsin"/>
    <property type="match status" value="1"/>
</dbReference>
<feature type="transmembrane region" description="Helical" evidence="7">
    <location>
        <begin position="216"/>
        <end position="239"/>
    </location>
</feature>
<feature type="transmembrane region" description="Helical" evidence="7">
    <location>
        <begin position="98"/>
        <end position="118"/>
    </location>
</feature>
<dbReference type="InterPro" id="IPR049326">
    <property type="entry name" value="Rhodopsin_dom_fungi"/>
</dbReference>
<dbReference type="AlphaFoldDB" id="A0A6A5QGG8"/>
<keyword evidence="10" id="KW-1185">Reference proteome</keyword>
<feature type="region of interest" description="Disordered" evidence="6">
    <location>
        <begin position="344"/>
        <end position="396"/>
    </location>
</feature>
<dbReference type="GO" id="GO:0016020">
    <property type="term" value="C:membrane"/>
    <property type="evidence" value="ECO:0007669"/>
    <property type="project" value="UniProtKB-SubCell"/>
</dbReference>
<feature type="region of interest" description="Disordered" evidence="6">
    <location>
        <begin position="295"/>
        <end position="327"/>
    </location>
</feature>
<dbReference type="OrthoDB" id="2988756at2759"/>
<evidence type="ECO:0000256" key="2">
    <source>
        <dbReference type="ARBA" id="ARBA00022692"/>
    </source>
</evidence>
<feature type="compositionally biased region" description="Gly residues" evidence="6">
    <location>
        <begin position="369"/>
        <end position="381"/>
    </location>
</feature>
<feature type="transmembrane region" description="Helical" evidence="7">
    <location>
        <begin position="38"/>
        <end position="65"/>
    </location>
</feature>
<name>A0A6A5QGG8_AMPQU</name>
<dbReference type="Proteomes" id="UP000800096">
    <property type="component" value="Unassembled WGS sequence"/>
</dbReference>
<evidence type="ECO:0000256" key="7">
    <source>
        <dbReference type="SAM" id="Phobius"/>
    </source>
</evidence>
<keyword evidence="3 7" id="KW-1133">Transmembrane helix</keyword>
<evidence type="ECO:0000256" key="1">
    <source>
        <dbReference type="ARBA" id="ARBA00004141"/>
    </source>
</evidence>
<comment type="similarity">
    <text evidence="5">Belongs to the SAT4 family.</text>
</comment>
<evidence type="ECO:0000256" key="6">
    <source>
        <dbReference type="SAM" id="MobiDB-lite"/>
    </source>
</evidence>
<evidence type="ECO:0000256" key="3">
    <source>
        <dbReference type="ARBA" id="ARBA00022989"/>
    </source>
</evidence>
<feature type="transmembrane region" description="Helical" evidence="7">
    <location>
        <begin position="179"/>
        <end position="204"/>
    </location>
</feature>
<dbReference type="InterPro" id="IPR052337">
    <property type="entry name" value="SAT4-like"/>
</dbReference>
<accession>A0A6A5QGG8</accession>
<dbReference type="PANTHER" id="PTHR33048">
    <property type="entry name" value="PTH11-LIKE INTEGRAL MEMBRANE PROTEIN (AFU_ORTHOLOGUE AFUA_5G11245)"/>
    <property type="match status" value="1"/>
</dbReference>
<feature type="domain" description="Rhodopsin" evidence="8">
    <location>
        <begin position="22"/>
        <end position="274"/>
    </location>
</feature>
<feature type="transmembrane region" description="Helical" evidence="7">
    <location>
        <begin position="138"/>
        <end position="159"/>
    </location>
</feature>
<proteinExistence type="inferred from homology"/>
<evidence type="ECO:0000256" key="4">
    <source>
        <dbReference type="ARBA" id="ARBA00023136"/>
    </source>
</evidence>
<comment type="subcellular location">
    <subcellularLocation>
        <location evidence="1">Membrane</location>
        <topology evidence="1">Multi-pass membrane protein</topology>
    </subcellularLocation>
</comment>
<evidence type="ECO:0000259" key="8">
    <source>
        <dbReference type="Pfam" id="PF20684"/>
    </source>
</evidence>